<feature type="transmembrane region" description="Helical" evidence="7">
    <location>
        <begin position="169"/>
        <end position="186"/>
    </location>
</feature>
<dbReference type="InterPro" id="IPR035906">
    <property type="entry name" value="MetI-like_sf"/>
</dbReference>
<keyword evidence="5 7" id="KW-1133">Transmembrane helix</keyword>
<keyword evidence="4 7" id="KW-0812">Transmembrane</keyword>
<dbReference type="PANTHER" id="PTHR30151:SF38">
    <property type="entry name" value="ALIPHATIC SULFONATES TRANSPORT PERMEASE PROTEIN SSUC-RELATED"/>
    <property type="match status" value="1"/>
</dbReference>
<accession>A0ABW4RP21</accession>
<dbReference type="Proteomes" id="UP001597233">
    <property type="component" value="Unassembled WGS sequence"/>
</dbReference>
<organism evidence="10 11">
    <name type="scientific">Paenibacillus wenxiniae</name>
    <dbReference type="NCBI Taxonomy" id="1636843"/>
    <lineage>
        <taxon>Bacteria</taxon>
        <taxon>Bacillati</taxon>
        <taxon>Bacillota</taxon>
        <taxon>Bacilli</taxon>
        <taxon>Bacillales</taxon>
        <taxon>Paenibacillaceae</taxon>
        <taxon>Paenibacillus</taxon>
    </lineage>
</organism>
<evidence type="ECO:0000256" key="6">
    <source>
        <dbReference type="ARBA" id="ARBA00023136"/>
    </source>
</evidence>
<dbReference type="EMBL" id="JBHUEH010000032">
    <property type="protein sequence ID" value="MFD1887998.1"/>
    <property type="molecule type" value="Genomic_DNA"/>
</dbReference>
<evidence type="ECO:0000256" key="1">
    <source>
        <dbReference type="ARBA" id="ARBA00004651"/>
    </source>
</evidence>
<dbReference type="SUPFAM" id="SSF161098">
    <property type="entry name" value="MetI-like"/>
    <property type="match status" value="1"/>
</dbReference>
<feature type="transmembrane region" description="Helical" evidence="7">
    <location>
        <begin position="145"/>
        <end position="163"/>
    </location>
</feature>
<evidence type="ECO:0000256" key="3">
    <source>
        <dbReference type="ARBA" id="ARBA00022475"/>
    </source>
</evidence>
<dbReference type="PROSITE" id="PS50928">
    <property type="entry name" value="ABC_TM1"/>
    <property type="match status" value="1"/>
</dbReference>
<dbReference type="CDD" id="cd06261">
    <property type="entry name" value="TM_PBP2"/>
    <property type="match status" value="1"/>
</dbReference>
<feature type="transmembrane region" description="Helical" evidence="7">
    <location>
        <begin position="207"/>
        <end position="226"/>
    </location>
</feature>
<evidence type="ECO:0000256" key="4">
    <source>
        <dbReference type="ARBA" id="ARBA00022692"/>
    </source>
</evidence>
<gene>
    <name evidence="10" type="primary">ssuC</name>
    <name evidence="10" type="ORF">ACFSC9_21175</name>
</gene>
<feature type="region of interest" description="Disordered" evidence="8">
    <location>
        <begin position="1"/>
        <end position="24"/>
    </location>
</feature>
<name>A0ABW4RP21_9BACL</name>
<dbReference type="PANTHER" id="PTHR30151">
    <property type="entry name" value="ALKANE SULFONATE ABC TRANSPORTER-RELATED, MEMBRANE SUBUNIT"/>
    <property type="match status" value="1"/>
</dbReference>
<protein>
    <submittedName>
        <fullName evidence="10">Aliphatic sulfonate ABC transporter permease SsuC</fullName>
    </submittedName>
</protein>
<evidence type="ECO:0000256" key="5">
    <source>
        <dbReference type="ARBA" id="ARBA00022989"/>
    </source>
</evidence>
<keyword evidence="6 7" id="KW-0472">Membrane</keyword>
<dbReference type="InterPro" id="IPR000515">
    <property type="entry name" value="MetI-like"/>
</dbReference>
<reference evidence="11" key="1">
    <citation type="journal article" date="2019" name="Int. J. Syst. Evol. Microbiol.">
        <title>The Global Catalogue of Microorganisms (GCM) 10K type strain sequencing project: providing services to taxonomists for standard genome sequencing and annotation.</title>
        <authorList>
            <consortium name="The Broad Institute Genomics Platform"/>
            <consortium name="The Broad Institute Genome Sequencing Center for Infectious Disease"/>
            <person name="Wu L."/>
            <person name="Ma J."/>
        </authorList>
    </citation>
    <scope>NUCLEOTIDE SEQUENCE [LARGE SCALE GENOMIC DNA]</scope>
    <source>
        <strain evidence="11">CCUG 54950</strain>
    </source>
</reference>
<keyword evidence="11" id="KW-1185">Reference proteome</keyword>
<comment type="subcellular location">
    <subcellularLocation>
        <location evidence="1 7">Cell membrane</location>
        <topology evidence="1 7">Multi-pass membrane protein</topology>
    </subcellularLocation>
</comment>
<comment type="caution">
    <text evidence="10">The sequence shown here is derived from an EMBL/GenBank/DDBJ whole genome shotgun (WGS) entry which is preliminary data.</text>
</comment>
<proteinExistence type="inferred from homology"/>
<dbReference type="Gene3D" id="1.10.3720.10">
    <property type="entry name" value="MetI-like"/>
    <property type="match status" value="1"/>
</dbReference>
<feature type="transmembrane region" description="Helical" evidence="7">
    <location>
        <begin position="110"/>
        <end position="133"/>
    </location>
</feature>
<keyword evidence="3" id="KW-1003">Cell membrane</keyword>
<dbReference type="RefSeq" id="WP_347323730.1">
    <property type="nucleotide sequence ID" value="NZ_JBCGUH010000002.1"/>
</dbReference>
<evidence type="ECO:0000256" key="8">
    <source>
        <dbReference type="SAM" id="MobiDB-lite"/>
    </source>
</evidence>
<feature type="transmembrane region" description="Helical" evidence="7">
    <location>
        <begin position="232"/>
        <end position="252"/>
    </location>
</feature>
<sequence length="300" mass="32344">MSSKSLPGSLAGKKVDAGTSHSATPISIDPTARVAIADTTDRNRRWKSVANGLLPFGLPVLLIAAWQLLSTTGWLANQILPSPAQVLEAFFRLLGTGELVSNIAISTQRALSGFAIGGGLGFILGAINGISRLSEKISDSSIQMIRNIPHLALIPLVIVWFGIGEEAKLFLVALGVFFPIYLNTFHGIRSVDPGLIEMGRVYGLSRIALYVHVILPGALPSILVGIRYALGIMWLTLIVAETVAADSGIGYMAMNAREFMQMDVIVLSIVLYALLGKLSDSIAKLLEKRWLRWNPSLSRK</sequence>
<feature type="transmembrane region" description="Helical" evidence="7">
    <location>
        <begin position="49"/>
        <end position="69"/>
    </location>
</feature>
<evidence type="ECO:0000256" key="2">
    <source>
        <dbReference type="ARBA" id="ARBA00022448"/>
    </source>
</evidence>
<keyword evidence="2 7" id="KW-0813">Transport</keyword>
<evidence type="ECO:0000313" key="10">
    <source>
        <dbReference type="EMBL" id="MFD1887998.1"/>
    </source>
</evidence>
<evidence type="ECO:0000256" key="7">
    <source>
        <dbReference type="RuleBase" id="RU363032"/>
    </source>
</evidence>
<comment type="similarity">
    <text evidence="7">Belongs to the binding-protein-dependent transport system permease family.</text>
</comment>
<evidence type="ECO:0000259" key="9">
    <source>
        <dbReference type="PROSITE" id="PS50928"/>
    </source>
</evidence>
<feature type="domain" description="ABC transmembrane type-1" evidence="9">
    <location>
        <begin position="99"/>
        <end position="283"/>
    </location>
</feature>
<evidence type="ECO:0000313" key="11">
    <source>
        <dbReference type="Proteomes" id="UP001597233"/>
    </source>
</evidence>
<dbReference type="Pfam" id="PF00528">
    <property type="entry name" value="BPD_transp_1"/>
    <property type="match status" value="1"/>
</dbReference>
<feature type="transmembrane region" description="Helical" evidence="7">
    <location>
        <begin position="264"/>
        <end position="286"/>
    </location>
</feature>
<dbReference type="NCBIfam" id="NF008470">
    <property type="entry name" value="PRK11365.1"/>
    <property type="match status" value="1"/>
</dbReference>